<accession>A0A0F9DN61</accession>
<organism evidence="1">
    <name type="scientific">marine sediment metagenome</name>
    <dbReference type="NCBI Taxonomy" id="412755"/>
    <lineage>
        <taxon>unclassified sequences</taxon>
        <taxon>metagenomes</taxon>
        <taxon>ecological metagenomes</taxon>
    </lineage>
</organism>
<reference evidence="1" key="1">
    <citation type="journal article" date="2015" name="Nature">
        <title>Complex archaea that bridge the gap between prokaryotes and eukaryotes.</title>
        <authorList>
            <person name="Spang A."/>
            <person name="Saw J.H."/>
            <person name="Jorgensen S.L."/>
            <person name="Zaremba-Niedzwiedzka K."/>
            <person name="Martijn J."/>
            <person name="Lind A.E."/>
            <person name="van Eijk R."/>
            <person name="Schleper C."/>
            <person name="Guy L."/>
            <person name="Ettema T.J."/>
        </authorList>
    </citation>
    <scope>NUCLEOTIDE SEQUENCE</scope>
</reference>
<comment type="caution">
    <text evidence="1">The sequence shown here is derived from an EMBL/GenBank/DDBJ whole genome shotgun (WGS) entry which is preliminary data.</text>
</comment>
<sequence>IKPFSGTGSPVMENLQTSVKGIGYFRSTVGTISEGGIDPGSRDNYLGTEVDSRIGFRPLSDVGATLMFGVFIPNGTFSSPFLTDKREVQYKGRLELSISF</sequence>
<evidence type="ECO:0000313" key="1">
    <source>
        <dbReference type="EMBL" id="KKL63178.1"/>
    </source>
</evidence>
<dbReference type="EMBL" id="LAZR01028256">
    <property type="protein sequence ID" value="KKL63178.1"/>
    <property type="molecule type" value="Genomic_DNA"/>
</dbReference>
<evidence type="ECO:0008006" key="2">
    <source>
        <dbReference type="Google" id="ProtNLM"/>
    </source>
</evidence>
<protein>
    <recommendedName>
        <fullName evidence="2">Bacterial surface antigen (D15) domain-containing protein</fullName>
    </recommendedName>
</protein>
<dbReference type="AlphaFoldDB" id="A0A0F9DN61"/>
<gene>
    <name evidence="1" type="ORF">LCGC14_2177670</name>
</gene>
<name>A0A0F9DN61_9ZZZZ</name>
<feature type="non-terminal residue" evidence="1">
    <location>
        <position position="1"/>
    </location>
</feature>
<proteinExistence type="predicted"/>